<reference evidence="3 4" key="1">
    <citation type="submission" date="2019-02" db="EMBL/GenBank/DDBJ databases">
        <title>Deep-cultivation of Planctomycetes and their phenomic and genomic characterization uncovers novel biology.</title>
        <authorList>
            <person name="Wiegand S."/>
            <person name="Jogler M."/>
            <person name="Boedeker C."/>
            <person name="Pinto D."/>
            <person name="Vollmers J."/>
            <person name="Rivas-Marin E."/>
            <person name="Kohn T."/>
            <person name="Peeters S.H."/>
            <person name="Heuer A."/>
            <person name="Rast P."/>
            <person name="Oberbeckmann S."/>
            <person name="Bunk B."/>
            <person name="Jeske O."/>
            <person name="Meyerdierks A."/>
            <person name="Storesund J.E."/>
            <person name="Kallscheuer N."/>
            <person name="Luecker S."/>
            <person name="Lage O.M."/>
            <person name="Pohl T."/>
            <person name="Merkel B.J."/>
            <person name="Hornburger P."/>
            <person name="Mueller R.-W."/>
            <person name="Bruemmer F."/>
            <person name="Labrenz M."/>
            <person name="Spormann A.M."/>
            <person name="Op den Camp H."/>
            <person name="Overmann J."/>
            <person name="Amann R."/>
            <person name="Jetten M.S.M."/>
            <person name="Mascher T."/>
            <person name="Medema M.H."/>
            <person name="Devos D.P."/>
            <person name="Kaster A.-K."/>
            <person name="Ovreas L."/>
            <person name="Rohde M."/>
            <person name="Galperin M.Y."/>
            <person name="Jogler C."/>
        </authorList>
    </citation>
    <scope>NUCLEOTIDE SEQUENCE [LARGE SCALE GENOMIC DNA]</scope>
    <source>
        <strain evidence="3 4">Pan153</strain>
    </source>
</reference>
<dbReference type="EMBL" id="CP036317">
    <property type="protein sequence ID" value="QDV19734.1"/>
    <property type="molecule type" value="Genomic_DNA"/>
</dbReference>
<evidence type="ECO:0000313" key="4">
    <source>
        <dbReference type="Proteomes" id="UP000320839"/>
    </source>
</evidence>
<feature type="signal peptide" evidence="2">
    <location>
        <begin position="1"/>
        <end position="22"/>
    </location>
</feature>
<keyword evidence="2" id="KW-0732">Signal</keyword>
<feature type="compositionally biased region" description="Basic and acidic residues" evidence="1">
    <location>
        <begin position="33"/>
        <end position="59"/>
    </location>
</feature>
<evidence type="ECO:0000256" key="2">
    <source>
        <dbReference type="SAM" id="SignalP"/>
    </source>
</evidence>
<proteinExistence type="predicted"/>
<evidence type="ECO:0000313" key="3">
    <source>
        <dbReference type="EMBL" id="QDV19734.1"/>
    </source>
</evidence>
<dbReference type="Proteomes" id="UP000320839">
    <property type="component" value="Chromosome"/>
</dbReference>
<feature type="region of interest" description="Disordered" evidence="1">
    <location>
        <begin position="168"/>
        <end position="189"/>
    </location>
</feature>
<accession>A0A518FTR0</accession>
<evidence type="ECO:0000256" key="1">
    <source>
        <dbReference type="SAM" id="MobiDB-lite"/>
    </source>
</evidence>
<dbReference type="RefSeq" id="WP_145457694.1">
    <property type="nucleotide sequence ID" value="NZ_CP036317.1"/>
</dbReference>
<gene>
    <name evidence="3" type="ORF">Pan153_44020</name>
</gene>
<feature type="compositionally biased region" description="Basic and acidic residues" evidence="1">
    <location>
        <begin position="169"/>
        <end position="189"/>
    </location>
</feature>
<organism evidence="3 4">
    <name type="scientific">Gimesia panareensis</name>
    <dbReference type="NCBI Taxonomy" id="2527978"/>
    <lineage>
        <taxon>Bacteria</taxon>
        <taxon>Pseudomonadati</taxon>
        <taxon>Planctomycetota</taxon>
        <taxon>Planctomycetia</taxon>
        <taxon>Planctomycetales</taxon>
        <taxon>Planctomycetaceae</taxon>
        <taxon>Gimesia</taxon>
    </lineage>
</organism>
<dbReference type="PROSITE" id="PS51257">
    <property type="entry name" value="PROKAR_LIPOPROTEIN"/>
    <property type="match status" value="1"/>
</dbReference>
<protein>
    <submittedName>
        <fullName evidence="3">Uncharacterized protein</fullName>
    </submittedName>
</protein>
<dbReference type="OrthoDB" id="276591at2"/>
<feature type="chain" id="PRO_5021708140" evidence="2">
    <location>
        <begin position="23"/>
        <end position="189"/>
    </location>
</feature>
<feature type="region of interest" description="Disordered" evidence="1">
    <location>
        <begin position="29"/>
        <end position="62"/>
    </location>
</feature>
<dbReference type="AlphaFoldDB" id="A0A518FTR0"/>
<sequence length="189" mass="20678" precursor="true">MKFRKANWLAVFCCGLGLVLMGCNDQSDQSTKTFDETAHEDKHMDEHDHAHEHPSEGPHHGSLIELGKEAYHGELVHDEKSGSITVYVLDGAAKKSVPIKAESILVNVKHDGKGDQFSLTAAPEESDPMGQSSRFVIKEKTLGDLLHGEGTTARLVLEIDGKSYTGDIAAHDHDHDHDHGHAEGEKHAH</sequence>
<name>A0A518FTR0_9PLAN</name>